<keyword evidence="2" id="KW-1185">Reference proteome</keyword>
<reference evidence="1 2" key="1">
    <citation type="submission" date="2013-03" db="EMBL/GenBank/DDBJ databases">
        <authorList>
            <person name="Warren W."/>
            <person name="Wilson R.K."/>
        </authorList>
    </citation>
    <scope>NUCLEOTIDE SEQUENCE</scope>
</reference>
<protein>
    <submittedName>
        <fullName evidence="1">Uncharacterized protein</fullName>
    </submittedName>
</protein>
<name>A0A7N9CWR0_MACFA</name>
<evidence type="ECO:0000313" key="1">
    <source>
        <dbReference type="Ensembl" id="ENSMFAP00000058012.1"/>
    </source>
</evidence>
<accession>A0A7N9CWR0</accession>
<organism evidence="1 2">
    <name type="scientific">Macaca fascicularis</name>
    <name type="common">Crab-eating macaque</name>
    <name type="synonym">Cynomolgus monkey</name>
    <dbReference type="NCBI Taxonomy" id="9541"/>
    <lineage>
        <taxon>Eukaryota</taxon>
        <taxon>Metazoa</taxon>
        <taxon>Chordata</taxon>
        <taxon>Craniata</taxon>
        <taxon>Vertebrata</taxon>
        <taxon>Euteleostomi</taxon>
        <taxon>Mammalia</taxon>
        <taxon>Eutheria</taxon>
        <taxon>Euarchontoglires</taxon>
        <taxon>Primates</taxon>
        <taxon>Haplorrhini</taxon>
        <taxon>Catarrhini</taxon>
        <taxon>Cercopithecidae</taxon>
        <taxon>Cercopithecinae</taxon>
        <taxon>Macaca</taxon>
    </lineage>
</organism>
<proteinExistence type="predicted"/>
<reference evidence="1" key="2">
    <citation type="submission" date="2025-08" db="UniProtKB">
        <authorList>
            <consortium name="Ensembl"/>
        </authorList>
    </citation>
    <scope>IDENTIFICATION</scope>
</reference>
<dbReference type="Proteomes" id="UP000233100">
    <property type="component" value="Chromosome 14"/>
</dbReference>
<evidence type="ECO:0000313" key="2">
    <source>
        <dbReference type="Proteomes" id="UP000233100"/>
    </source>
</evidence>
<dbReference type="AlphaFoldDB" id="A0A7N9CWR0"/>
<sequence length="35" mass="4085">WPGIHVQNVQPPKVLRSQTHHPVLVHDHGMAWLLR</sequence>
<dbReference type="Ensembl" id="ENSMFAT00000092643.1">
    <property type="protein sequence ID" value="ENSMFAP00000058012.1"/>
    <property type="gene ID" value="ENSMFAG00000062962.1"/>
</dbReference>
<reference evidence="1" key="3">
    <citation type="submission" date="2025-09" db="UniProtKB">
        <authorList>
            <consortium name="Ensembl"/>
        </authorList>
    </citation>
    <scope>IDENTIFICATION</scope>
</reference>